<sequence>MKKIFKKIVYCILIFNFEASNATNRSCDSSPSKKPKLSIQNKVISLGSSADKLYLIVNNKVHIDPIEFGKIQKIYEVKLELNNYLTNQSDTYMHFFSDEISRINSEINHNYENNYYLKSDGLGSFRVASGTLKPSDVISIPVSEALKQINARKTILINHNSSDNQTSVKYLLNFKKLYAEIKLNTENESENNLPKVNEEIVNTKTLDGQNKFEKFKNALFTLRQTVQDPSKTIMVIKNIEQSDSIESSDELTIKKLVEAREKILQGLDESQVDSKQNTRSHNAKKTISYAEFQLISENENYPEQLYYSISGENFKFVTPQNSNKIFVNLKKNNFNFPYTTPAENPLKNMQRILQATKAIRNGEFQNLSSTRYSDSEAKILEAIVDKTKDTGKSTQGTLKIYTSKPACISCRNVYNYFKELRPNINLKILTLSEVDSKNLYKISY</sequence>
<comment type="caution">
    <text evidence="1">The sequence shown here is derived from an EMBL/GenBank/DDBJ whole genome shotgun (WGS) entry which is preliminary data.</text>
</comment>
<proteinExistence type="predicted"/>
<organism evidence="1 2">
    <name type="scientific">Fluviispira multicolorata</name>
    <dbReference type="NCBI Taxonomy" id="2654512"/>
    <lineage>
        <taxon>Bacteria</taxon>
        <taxon>Pseudomonadati</taxon>
        <taxon>Bdellovibrionota</taxon>
        <taxon>Oligoflexia</taxon>
        <taxon>Silvanigrellales</taxon>
        <taxon>Silvanigrellaceae</taxon>
        <taxon>Fluviispira</taxon>
    </lineage>
</organism>
<dbReference type="Pfam" id="PF14424">
    <property type="entry name" value="Toxin-deaminase"/>
    <property type="match status" value="1"/>
</dbReference>
<gene>
    <name evidence="1" type="ORF">GCL57_09735</name>
</gene>
<evidence type="ECO:0000313" key="1">
    <source>
        <dbReference type="EMBL" id="KAB8029810.1"/>
    </source>
</evidence>
<reference evidence="1 2" key="1">
    <citation type="submission" date="2019-10" db="EMBL/GenBank/DDBJ databases">
        <title>New genus of Silvanigrellaceae.</title>
        <authorList>
            <person name="Pitt A."/>
            <person name="Hahn M.W."/>
        </authorList>
    </citation>
    <scope>NUCLEOTIDE SEQUENCE [LARGE SCALE GENOMIC DNA]</scope>
    <source>
        <strain evidence="1 2">33A1-SZDP</strain>
    </source>
</reference>
<evidence type="ECO:0000313" key="2">
    <source>
        <dbReference type="Proteomes" id="UP000442694"/>
    </source>
</evidence>
<accession>A0A833JE85</accession>
<dbReference type="RefSeq" id="WP_152213153.1">
    <property type="nucleotide sequence ID" value="NZ_WFLN01000007.1"/>
</dbReference>
<dbReference type="InterPro" id="IPR032721">
    <property type="entry name" value="Toxin-deaminase"/>
</dbReference>
<keyword evidence="2" id="KW-1185">Reference proteome</keyword>
<name>A0A833JE85_9BACT</name>
<dbReference type="EMBL" id="WFLN01000007">
    <property type="protein sequence ID" value="KAB8029810.1"/>
    <property type="molecule type" value="Genomic_DNA"/>
</dbReference>
<protein>
    <submittedName>
        <fullName evidence="1">Uncharacterized protein</fullName>
    </submittedName>
</protein>
<dbReference type="AlphaFoldDB" id="A0A833JE85"/>
<dbReference type="Proteomes" id="UP000442694">
    <property type="component" value="Unassembled WGS sequence"/>
</dbReference>